<dbReference type="FunFam" id="3.40.50.300:FF:001660">
    <property type="entry name" value="NF-X1 finger and helicase protein, putative"/>
    <property type="match status" value="1"/>
</dbReference>
<dbReference type="CDD" id="cd18808">
    <property type="entry name" value="SF1_C_Upf1"/>
    <property type="match status" value="1"/>
</dbReference>
<dbReference type="HOGENOM" id="CLU_005405_0_0_1"/>
<dbReference type="PANTHER" id="PTHR10887">
    <property type="entry name" value="DNA2/NAM7 HELICASE FAMILY"/>
    <property type="match status" value="1"/>
</dbReference>
<proteinExistence type="predicted"/>
<dbReference type="Pfam" id="PF13087">
    <property type="entry name" value="AAA_12"/>
    <property type="match status" value="1"/>
</dbReference>
<evidence type="ECO:0000259" key="2">
    <source>
        <dbReference type="Pfam" id="PF13087"/>
    </source>
</evidence>
<dbReference type="InterPro" id="IPR045055">
    <property type="entry name" value="DNA2/NAM7-like"/>
</dbReference>
<dbReference type="InterPro" id="IPR027417">
    <property type="entry name" value="P-loop_NTPase"/>
</dbReference>
<dbReference type="InterPro" id="IPR041677">
    <property type="entry name" value="DNA2/NAM7_AAA_11"/>
</dbReference>
<evidence type="ECO:0008006" key="5">
    <source>
        <dbReference type="Google" id="ProtNLM"/>
    </source>
</evidence>
<dbReference type="InterPro" id="IPR047187">
    <property type="entry name" value="SF1_C_Upf1"/>
</dbReference>
<dbReference type="CDD" id="cd17936">
    <property type="entry name" value="EEXXEc_NFX1"/>
    <property type="match status" value="1"/>
</dbReference>
<feature type="domain" description="DNA2/NAM7 helicase-like C-terminal" evidence="2">
    <location>
        <begin position="910"/>
        <end position="1122"/>
    </location>
</feature>
<feature type="domain" description="DNA2/NAM7 helicase helicase" evidence="1">
    <location>
        <begin position="578"/>
        <end position="895"/>
    </location>
</feature>
<dbReference type="AlphaFoldDB" id="A0A0C9SNA1"/>
<reference evidence="4" key="2">
    <citation type="submission" date="2015-01" db="EMBL/GenBank/DDBJ databases">
        <title>Evolutionary Origins and Diversification of the Mycorrhizal Mutualists.</title>
        <authorList>
            <consortium name="DOE Joint Genome Institute"/>
            <consortium name="Mycorrhizal Genomics Consortium"/>
            <person name="Kohler A."/>
            <person name="Kuo A."/>
            <person name="Nagy L.G."/>
            <person name="Floudas D."/>
            <person name="Copeland A."/>
            <person name="Barry K.W."/>
            <person name="Cichocki N."/>
            <person name="Veneault-Fourrey C."/>
            <person name="LaButti K."/>
            <person name="Lindquist E.A."/>
            <person name="Lipzen A."/>
            <person name="Lundell T."/>
            <person name="Morin E."/>
            <person name="Murat C."/>
            <person name="Riley R."/>
            <person name="Ohm R."/>
            <person name="Sun H."/>
            <person name="Tunlid A."/>
            <person name="Henrissat B."/>
            <person name="Grigoriev I.V."/>
            <person name="Hibbett D.S."/>
            <person name="Martin F."/>
        </authorList>
    </citation>
    <scope>NUCLEOTIDE SEQUENCE [LARGE SCALE GENOMIC DNA]</scope>
    <source>
        <strain evidence="4">ATCC 200175</strain>
    </source>
</reference>
<reference evidence="3 4" key="1">
    <citation type="submission" date="2014-06" db="EMBL/GenBank/DDBJ databases">
        <authorList>
            <consortium name="DOE Joint Genome Institute"/>
            <person name="Kuo A."/>
            <person name="Kohler A."/>
            <person name="Nagy L.G."/>
            <person name="Floudas D."/>
            <person name="Copeland A."/>
            <person name="Barry K.W."/>
            <person name="Cichocki N."/>
            <person name="Veneault-Fourrey C."/>
            <person name="LaButti K."/>
            <person name="Lindquist E.A."/>
            <person name="Lipzen A."/>
            <person name="Lundell T."/>
            <person name="Morin E."/>
            <person name="Murat C."/>
            <person name="Sun H."/>
            <person name="Tunlid A."/>
            <person name="Henrissat B."/>
            <person name="Grigoriev I.V."/>
            <person name="Hibbett D.S."/>
            <person name="Martin F."/>
            <person name="Nordberg H.P."/>
            <person name="Cantor M.N."/>
            <person name="Hua S.X."/>
        </authorList>
    </citation>
    <scope>NUCLEOTIDE SEQUENCE [LARGE SCALE GENOMIC DNA]</scope>
    <source>
        <strain evidence="3 4">ATCC 200175</strain>
    </source>
</reference>
<dbReference type="Proteomes" id="UP000053647">
    <property type="component" value="Unassembled WGS sequence"/>
</dbReference>
<dbReference type="Pfam" id="PF13086">
    <property type="entry name" value="AAA_11"/>
    <property type="match status" value="1"/>
</dbReference>
<protein>
    <recommendedName>
        <fullName evidence="5">RNA helicase</fullName>
    </recommendedName>
</protein>
<name>A0A0C9SNA1_PAXIN</name>
<evidence type="ECO:0000313" key="4">
    <source>
        <dbReference type="Proteomes" id="UP000053647"/>
    </source>
</evidence>
<sequence>MDRAKQLDKRFHDILHGTVDLERNKRHFLEGLCAQADPVACVNTIVESAHGLPSVQHAMRSDLNAKFINDLGSTVIEYLLRANDAGDILDTVLLKILDPPLFWNKFCEEFEKGNLDERAQCVFTQLLVHLLKMENKDTSRYRDVAKKPLILDKLLGSDQPALRAAASFITEFLSTTPLAVISGPEGPGGRCDNDHINFRDISIIPTAEEAQCTKAAFFRHASILDDPHAKETRIEDYLDNTFRLFREDMLHELREELQFVLPDKGKKQGQQRGVMIEGLRLVDVYTGADGWNMPYGLVLQCDADLEIFNGVKDEDRKTFLTEDQRGSKFLSNQSLACLFVDGQILSFGTIQRVEELMAEKPPSVVIQVHGEASFTKTLLQLNSTKEIKLIHINTDIYSFEPVLNVLQKTQIIPLADECDADLEIFNGVKDEDRKTFLTEDQRGSKFLSNQSLACLFVDGQILSFGTIQRVEELMAEKPPSVVIQVHGEASFTKTLLQLNSTKEIKLIHINTDIYSFEPVLNVLQKTQIIPLADEVLFWEKGIPIGSPPNVTTQITVSLARNPLMDIQPLLKTPNSIKLDNWQARSLLAGLNQRVSLIQSPPGTGKSFIGALLAKALHDFTEQTILVVCHTDHALDQFLEDLLEIEIPESNIVRLGGCPSPSVAQLSLQGQTEERHSYSKAELAVVDNLKSRAEFLHERLQTSFGTFLASEISLKDILLHIEFEDSDFFDAFQVSESTDRMSRAGRSGGETDSTYLISQWSRGWSAGIFEDEPQIQAAQAIWYMDDNLRQQKMADWRLAISKIMVEDIWIVGRDYNECQDELSRMFGAALFKQKRIIACTTTGAAKFTEDIRAACPGVLLVEEAGEIHESHILAALGTSTTQMILIGDHQQLRPKVNKYELTVEQGSGYDLNKSLFERLVHKGFPYVTLQAQHRMRPEISTLVRGLTYPGLTDAPGTKNRDNIRGIQSDVVFIDHTYSEDDENRIADRGDCGSISSKQNQFEASMVVKIVRYFVQQGYGSEDVVILTPYLGQLALLRDALKDDTEPVLNDLDAHDLFHAGLLLTTPSSSGPPKTRIRLATIDNHQGEESDIVIASLTRSNPDGAIGFMNSPERLNVLLSRARNEDGGHMYDGFSGRM</sequence>
<keyword evidence="4" id="KW-1185">Reference proteome</keyword>
<gene>
    <name evidence="3" type="ORF">PAXINDRAFT_19252</name>
</gene>
<dbReference type="EMBL" id="KN819851">
    <property type="protein sequence ID" value="KIJ07564.1"/>
    <property type="molecule type" value="Genomic_DNA"/>
</dbReference>
<accession>A0A0C9SNA1</accession>
<dbReference type="PANTHER" id="PTHR10887:SF341">
    <property type="entry name" value="NFX1-TYPE ZINC FINGER-CONTAINING PROTEIN 1"/>
    <property type="match status" value="1"/>
</dbReference>
<evidence type="ECO:0000259" key="1">
    <source>
        <dbReference type="Pfam" id="PF13086"/>
    </source>
</evidence>
<dbReference type="GO" id="GO:0031380">
    <property type="term" value="C:nuclear RNA-directed RNA polymerase complex"/>
    <property type="evidence" value="ECO:0007669"/>
    <property type="project" value="TreeGrafter"/>
</dbReference>
<dbReference type="GO" id="GO:0031048">
    <property type="term" value="P:regulatory ncRNA-mediated heterochromatin formation"/>
    <property type="evidence" value="ECO:0007669"/>
    <property type="project" value="TreeGrafter"/>
</dbReference>
<dbReference type="GO" id="GO:0004386">
    <property type="term" value="F:helicase activity"/>
    <property type="evidence" value="ECO:0007669"/>
    <property type="project" value="InterPro"/>
</dbReference>
<evidence type="ECO:0000313" key="3">
    <source>
        <dbReference type="EMBL" id="KIJ07564.1"/>
    </source>
</evidence>
<dbReference type="Gene3D" id="3.40.50.300">
    <property type="entry name" value="P-loop containing nucleotide triphosphate hydrolases"/>
    <property type="match status" value="2"/>
</dbReference>
<organism evidence="3 4">
    <name type="scientific">Paxillus involutus ATCC 200175</name>
    <dbReference type="NCBI Taxonomy" id="664439"/>
    <lineage>
        <taxon>Eukaryota</taxon>
        <taxon>Fungi</taxon>
        <taxon>Dikarya</taxon>
        <taxon>Basidiomycota</taxon>
        <taxon>Agaricomycotina</taxon>
        <taxon>Agaricomycetes</taxon>
        <taxon>Agaricomycetidae</taxon>
        <taxon>Boletales</taxon>
        <taxon>Paxilineae</taxon>
        <taxon>Paxillaceae</taxon>
        <taxon>Paxillus</taxon>
    </lineage>
</organism>
<dbReference type="OrthoDB" id="2423195at2759"/>
<dbReference type="InterPro" id="IPR041679">
    <property type="entry name" value="DNA2/NAM7-like_C"/>
</dbReference>
<dbReference type="SUPFAM" id="SSF52540">
    <property type="entry name" value="P-loop containing nucleoside triphosphate hydrolases"/>
    <property type="match status" value="1"/>
</dbReference>